<dbReference type="Proteomes" id="UP000682733">
    <property type="component" value="Unassembled WGS sequence"/>
</dbReference>
<dbReference type="EMBL" id="CAJNOK010017971">
    <property type="protein sequence ID" value="CAF1273746.1"/>
    <property type="molecule type" value="Genomic_DNA"/>
</dbReference>
<evidence type="ECO:0000256" key="1">
    <source>
        <dbReference type="SAM" id="Phobius"/>
    </source>
</evidence>
<accession>A0A815BAS9</accession>
<reference evidence="2" key="1">
    <citation type="submission" date="2021-02" db="EMBL/GenBank/DDBJ databases">
        <authorList>
            <person name="Nowell W R."/>
        </authorList>
    </citation>
    <scope>NUCLEOTIDE SEQUENCE</scope>
</reference>
<feature type="transmembrane region" description="Helical" evidence="1">
    <location>
        <begin position="78"/>
        <end position="98"/>
    </location>
</feature>
<sequence length="304" mass="34359">MFFYTCANVVYIVGMIGYLIIDIVGIVNSKTIESTPFYIVYVLLAIMFVIDAILYTLNWYVNAIHLRKNRSDPINNKIELVACLFNLIGSIIYLLGAITTTQTNNANASTTTITTTVSTPTFSNIPSFVLNIIGMLSLTVESILTIVNWKKNFKPNNKLFLKNVEFWAHLLNLIGNLVYLIAHIVQPIVTVISSFTTSLLSQLINNIFIIIRPIQVAGDFIYLIDSILYTLVWLKVDERRINPSRIFDAWTSNRVVSALVTREKTNVKEDKKDAEEKTQSIPTISTIVDANQDEVKDIEQEITL</sequence>
<feature type="transmembrane region" description="Helical" evidence="1">
    <location>
        <begin position="38"/>
        <end position="57"/>
    </location>
</feature>
<keyword evidence="1" id="KW-1133">Transmembrane helix</keyword>
<feature type="transmembrane region" description="Helical" evidence="1">
    <location>
        <begin position="207"/>
        <end position="234"/>
    </location>
</feature>
<evidence type="ECO:0000313" key="4">
    <source>
        <dbReference type="EMBL" id="CAF4056814.1"/>
    </source>
</evidence>
<dbReference type="OrthoDB" id="10042899at2759"/>
<proteinExistence type="predicted"/>
<protein>
    <submittedName>
        <fullName evidence="2">Uncharacterized protein</fullName>
    </submittedName>
</protein>
<keyword evidence="6" id="KW-1185">Reference proteome</keyword>
<evidence type="ECO:0000313" key="2">
    <source>
        <dbReference type="EMBL" id="CAF1269851.1"/>
    </source>
</evidence>
<dbReference type="Proteomes" id="UP000677228">
    <property type="component" value="Unassembled WGS sequence"/>
</dbReference>
<dbReference type="AlphaFoldDB" id="A0A815BAS9"/>
<evidence type="ECO:0000313" key="5">
    <source>
        <dbReference type="EMBL" id="CAF4078964.1"/>
    </source>
</evidence>
<name>A0A815BAS9_9BILA</name>
<organism evidence="2 6">
    <name type="scientific">Didymodactylos carnosus</name>
    <dbReference type="NCBI Taxonomy" id="1234261"/>
    <lineage>
        <taxon>Eukaryota</taxon>
        <taxon>Metazoa</taxon>
        <taxon>Spiralia</taxon>
        <taxon>Gnathifera</taxon>
        <taxon>Rotifera</taxon>
        <taxon>Eurotatoria</taxon>
        <taxon>Bdelloidea</taxon>
        <taxon>Philodinida</taxon>
        <taxon>Philodinidae</taxon>
        <taxon>Didymodactylos</taxon>
    </lineage>
</organism>
<feature type="transmembrane region" description="Helical" evidence="1">
    <location>
        <begin position="7"/>
        <end position="26"/>
    </location>
</feature>
<dbReference type="Proteomes" id="UP000663829">
    <property type="component" value="Unassembled WGS sequence"/>
</dbReference>
<dbReference type="EMBL" id="CAJOBC010022848">
    <property type="protein sequence ID" value="CAF4056814.1"/>
    <property type="molecule type" value="Genomic_DNA"/>
</dbReference>
<evidence type="ECO:0000313" key="6">
    <source>
        <dbReference type="Proteomes" id="UP000663829"/>
    </source>
</evidence>
<feature type="transmembrane region" description="Helical" evidence="1">
    <location>
        <begin position="170"/>
        <end position="195"/>
    </location>
</feature>
<dbReference type="EMBL" id="CAJNOQ010011159">
    <property type="protein sequence ID" value="CAF1269851.1"/>
    <property type="molecule type" value="Genomic_DNA"/>
</dbReference>
<feature type="transmembrane region" description="Helical" evidence="1">
    <location>
        <begin position="128"/>
        <end position="149"/>
    </location>
</feature>
<comment type="caution">
    <text evidence="2">The sequence shown here is derived from an EMBL/GenBank/DDBJ whole genome shotgun (WGS) entry which is preliminary data.</text>
</comment>
<keyword evidence="1" id="KW-0812">Transmembrane</keyword>
<evidence type="ECO:0000313" key="3">
    <source>
        <dbReference type="EMBL" id="CAF1273746.1"/>
    </source>
</evidence>
<keyword evidence="1" id="KW-0472">Membrane</keyword>
<gene>
    <name evidence="2" type="ORF">GPM918_LOCUS27026</name>
    <name evidence="3" type="ORF">OVA965_LOCUS27311</name>
    <name evidence="4" type="ORF">SRO942_LOCUS27285</name>
    <name evidence="5" type="ORF">TMI583_LOCUS28055</name>
</gene>
<dbReference type="Proteomes" id="UP000681722">
    <property type="component" value="Unassembled WGS sequence"/>
</dbReference>
<dbReference type="EMBL" id="CAJOBA010039531">
    <property type="protein sequence ID" value="CAF4078964.1"/>
    <property type="molecule type" value="Genomic_DNA"/>
</dbReference>